<evidence type="ECO:0000313" key="3">
    <source>
        <dbReference type="Proteomes" id="UP000011518"/>
    </source>
</evidence>
<reference evidence="3" key="1">
    <citation type="submission" date="2012-07" db="EMBL/GenBank/DDBJ databases">
        <title>Genome of the Chinese tree shrew, a rising model animal genetically related to primates.</title>
        <authorList>
            <person name="Zhang G."/>
            <person name="Fan Y."/>
            <person name="Yao Y."/>
            <person name="Huang Z."/>
        </authorList>
    </citation>
    <scope>NUCLEOTIDE SEQUENCE [LARGE SCALE GENOMIC DNA]</scope>
</reference>
<dbReference type="EMBL" id="KB320617">
    <property type="protein sequence ID" value="ELW67394.1"/>
    <property type="molecule type" value="Genomic_DNA"/>
</dbReference>
<proteinExistence type="predicted"/>
<evidence type="ECO:0000313" key="2">
    <source>
        <dbReference type="EMBL" id="ELW67394.1"/>
    </source>
</evidence>
<dbReference type="Proteomes" id="UP000011518">
    <property type="component" value="Unassembled WGS sequence"/>
</dbReference>
<keyword evidence="3" id="KW-1185">Reference proteome</keyword>
<evidence type="ECO:0000256" key="1">
    <source>
        <dbReference type="SAM" id="MobiDB-lite"/>
    </source>
</evidence>
<feature type="region of interest" description="Disordered" evidence="1">
    <location>
        <begin position="1"/>
        <end position="96"/>
    </location>
</feature>
<sequence length="131" mass="13632">MSFSARLPVSFRRQRGPCASAGAAGSGARQEAPSGPSRASAKAQSDGKSCTFRESRGRHRGNQDPPPCTLGNGDRGLGPGEGERKGHRGGHLRDVGRVAESYEIAEEGGSVAEHQSRRSVAAEALSVHVQA</sequence>
<organism evidence="2 3">
    <name type="scientific">Tupaia chinensis</name>
    <name type="common">Chinese tree shrew</name>
    <name type="synonym">Tupaia belangeri chinensis</name>
    <dbReference type="NCBI Taxonomy" id="246437"/>
    <lineage>
        <taxon>Eukaryota</taxon>
        <taxon>Metazoa</taxon>
        <taxon>Chordata</taxon>
        <taxon>Craniata</taxon>
        <taxon>Vertebrata</taxon>
        <taxon>Euteleostomi</taxon>
        <taxon>Mammalia</taxon>
        <taxon>Eutheria</taxon>
        <taxon>Euarchontoglires</taxon>
        <taxon>Scandentia</taxon>
        <taxon>Tupaiidae</taxon>
        <taxon>Tupaia</taxon>
    </lineage>
</organism>
<dbReference type="AlphaFoldDB" id="L9KY29"/>
<reference evidence="3" key="2">
    <citation type="journal article" date="2013" name="Nat. Commun.">
        <title>Genome of the Chinese tree shrew.</title>
        <authorList>
            <person name="Fan Y."/>
            <person name="Huang Z.Y."/>
            <person name="Cao C.C."/>
            <person name="Chen C.S."/>
            <person name="Chen Y.X."/>
            <person name="Fan D.D."/>
            <person name="He J."/>
            <person name="Hou H.L."/>
            <person name="Hu L."/>
            <person name="Hu X.T."/>
            <person name="Jiang X.T."/>
            <person name="Lai R."/>
            <person name="Lang Y.S."/>
            <person name="Liang B."/>
            <person name="Liao S.G."/>
            <person name="Mu D."/>
            <person name="Ma Y.Y."/>
            <person name="Niu Y.Y."/>
            <person name="Sun X.Q."/>
            <person name="Xia J.Q."/>
            <person name="Xiao J."/>
            <person name="Xiong Z.Q."/>
            <person name="Xu L."/>
            <person name="Yang L."/>
            <person name="Zhang Y."/>
            <person name="Zhao W."/>
            <person name="Zhao X.D."/>
            <person name="Zheng Y.T."/>
            <person name="Zhou J.M."/>
            <person name="Zhu Y.B."/>
            <person name="Zhang G.J."/>
            <person name="Wang J."/>
            <person name="Yao Y.G."/>
        </authorList>
    </citation>
    <scope>NUCLEOTIDE SEQUENCE [LARGE SCALE GENOMIC DNA]</scope>
</reference>
<gene>
    <name evidence="2" type="ORF">TREES_T100014642</name>
</gene>
<name>L9KY29_TUPCH</name>
<protein>
    <submittedName>
        <fullName evidence="2">Uncharacterized protein</fullName>
    </submittedName>
</protein>
<accession>L9KY29</accession>
<feature type="compositionally biased region" description="Low complexity" evidence="1">
    <location>
        <begin position="19"/>
        <end position="28"/>
    </location>
</feature>
<dbReference type="InParanoid" id="L9KY29"/>